<keyword evidence="1" id="KW-0472">Membrane</keyword>
<feature type="transmembrane region" description="Helical" evidence="1">
    <location>
        <begin position="141"/>
        <end position="162"/>
    </location>
</feature>
<accession>A0A0P0G2P9</accession>
<sequence length="373" mass="41591">MSAPNNRLLALDVIRGITIAGMILVNNPGSWQSVYAPLQHARWHGLTPTDLVYPFFMFIMGVAIHFSLRKFDKLNTTVSLKIIRRTVALFAVGIALDCFSKLCYGTFSWEHLRILGVMQRLALAYAGGAFLAILIPKKYYLVTAGGILLLYLVLLQCFNGYVHSGDNLIAVIDVKLLGAGHLIKEAAEGGSFAFEPEGLLSTIPCWAHVLFGTFVGSLITGIAENKERIRQIALFGTVLLFAGFLLQYLDPINKKLWTASYTLITSGTASLLLALLIDIIDVRQKKRWCRFFEAFGVNPLFMYVVAWIISVLFGLSFIPWGEATISVRGIIYNRTLQPLLGDYAGSLVYALFFIGVIWALGYILYRKRIYIKL</sequence>
<feature type="transmembrane region" description="Helical" evidence="1">
    <location>
        <begin position="88"/>
        <end position="107"/>
    </location>
</feature>
<dbReference type="PANTHER" id="PTHR31061:SF24">
    <property type="entry name" value="LD22376P"/>
    <property type="match status" value="1"/>
</dbReference>
<dbReference type="KEGG" id="bcel:BcellWH2_03468"/>
<organism evidence="2 3">
    <name type="scientific">Bacteroides cellulosilyticus</name>
    <dbReference type="NCBI Taxonomy" id="246787"/>
    <lineage>
        <taxon>Bacteria</taxon>
        <taxon>Pseudomonadati</taxon>
        <taxon>Bacteroidota</taxon>
        <taxon>Bacteroidia</taxon>
        <taxon>Bacteroidales</taxon>
        <taxon>Bacteroidaceae</taxon>
        <taxon>Bacteroides</taxon>
    </lineage>
</organism>
<evidence type="ECO:0000313" key="3">
    <source>
        <dbReference type="Proteomes" id="UP000061809"/>
    </source>
</evidence>
<feature type="transmembrane region" description="Helical" evidence="1">
    <location>
        <begin position="300"/>
        <end position="320"/>
    </location>
</feature>
<feature type="transmembrane region" description="Helical" evidence="1">
    <location>
        <begin position="261"/>
        <end position="280"/>
    </location>
</feature>
<feature type="transmembrane region" description="Helical" evidence="1">
    <location>
        <begin position="51"/>
        <end position="68"/>
    </location>
</feature>
<gene>
    <name evidence="2" type="ORF">BcellWH2_03468</name>
</gene>
<evidence type="ECO:0000313" key="2">
    <source>
        <dbReference type="EMBL" id="ALJ60697.1"/>
    </source>
</evidence>
<dbReference type="EMBL" id="CP012801">
    <property type="protein sequence ID" value="ALJ60697.1"/>
    <property type="molecule type" value="Genomic_DNA"/>
</dbReference>
<feature type="transmembrane region" description="Helical" evidence="1">
    <location>
        <begin position="113"/>
        <end position="134"/>
    </location>
</feature>
<dbReference type="RefSeq" id="WP_029426690.1">
    <property type="nucleotide sequence ID" value="NZ_CP012801.1"/>
</dbReference>
<keyword evidence="1" id="KW-0812">Transmembrane</keyword>
<feature type="transmembrane region" description="Helical" evidence="1">
    <location>
        <begin position="12"/>
        <end position="31"/>
    </location>
</feature>
<reference evidence="2 3" key="1">
    <citation type="journal article" date="2015" name="Science">
        <title>Genetic determinants of in vivo fitness and diet responsiveness in multiple human gut Bacteroides.</title>
        <authorList>
            <person name="Wu M."/>
            <person name="McNulty N.P."/>
            <person name="Rodionov D.A."/>
            <person name="Khoroshkin M.S."/>
            <person name="Griffin N.W."/>
            <person name="Cheng J."/>
            <person name="Latreille P."/>
            <person name="Kerstetter R.A."/>
            <person name="Terrapon N."/>
            <person name="Henrissat B."/>
            <person name="Osterman A.L."/>
            <person name="Gordon J.I."/>
        </authorList>
    </citation>
    <scope>NUCLEOTIDE SEQUENCE [LARGE SCALE GENOMIC DNA]</scope>
    <source>
        <strain evidence="2 3">WH2</strain>
    </source>
</reference>
<keyword evidence="1" id="KW-1133">Transmembrane helix</keyword>
<protein>
    <submittedName>
        <fullName evidence="2">Uncharacterized protein</fullName>
    </submittedName>
</protein>
<feature type="transmembrane region" description="Helical" evidence="1">
    <location>
        <begin position="232"/>
        <end position="249"/>
    </location>
</feature>
<name>A0A0P0G2P9_9BACE</name>
<dbReference type="PANTHER" id="PTHR31061">
    <property type="entry name" value="LD22376P"/>
    <property type="match status" value="1"/>
</dbReference>
<proteinExistence type="predicted"/>
<dbReference type="AlphaFoldDB" id="A0A0P0G2P9"/>
<feature type="transmembrane region" description="Helical" evidence="1">
    <location>
        <begin position="199"/>
        <end position="220"/>
    </location>
</feature>
<dbReference type="PATRIC" id="fig|246787.4.peg.3585"/>
<feature type="transmembrane region" description="Helical" evidence="1">
    <location>
        <begin position="343"/>
        <end position="365"/>
    </location>
</feature>
<dbReference type="Proteomes" id="UP000061809">
    <property type="component" value="Chromosome"/>
</dbReference>
<evidence type="ECO:0000256" key="1">
    <source>
        <dbReference type="SAM" id="Phobius"/>
    </source>
</evidence>